<sequence>MAATLEEKIKVEIDWLKCTLFPKLLENTNFRTDNSIDGATDNVKLIDVQLKFIGAEEAFMLTTCYRAIIKLQQGDKPEKTTTIVVKKTPNLPQEVFDGIQFRALFSNEIVAYNSILPALEKFTGHRFNVPRFYYGDLQNCSAIMVLKDFAADNFRMAKQKVNLSLEHALVALKMLGTFHGTGFALKHKNPTEFKRLTESLREPRFDVTDIPGEWAMIVEFSVERLGISTRKYLPHIEESFINRYCKMISEYVLFGRKMVAPVEPLATLCHGDYLRNNIAFKYAEVNGTEQPIDSLMFDMQTVRISSPMLDFATFLSLSTYTAVRQNHFDEIFDAYYTSLVKAFKENTKEEQLPEYLSRESLLREYWRFLPYSISIASHFLMQLVEPMDEGTEEMFTRVVTREEVREDTLSRGGEETDLEITQQIRNMYDILTKHNIDIFKDFDYV</sequence>
<feature type="domain" description="CHK kinase-like" evidence="1">
    <location>
        <begin position="144"/>
        <end position="345"/>
    </location>
</feature>
<dbReference type="Pfam" id="PF02958">
    <property type="entry name" value="EcKL"/>
    <property type="match status" value="1"/>
</dbReference>
<evidence type="ECO:0000259" key="1">
    <source>
        <dbReference type="SMART" id="SM00587"/>
    </source>
</evidence>
<dbReference type="InterPro" id="IPR011009">
    <property type="entry name" value="Kinase-like_dom_sf"/>
</dbReference>
<accession>A0A034W3F9</accession>
<dbReference type="SMART" id="SM00587">
    <property type="entry name" value="CHK"/>
    <property type="match status" value="1"/>
</dbReference>
<dbReference type="InterPro" id="IPR015897">
    <property type="entry name" value="CHK_kinase-like"/>
</dbReference>
<dbReference type="AlphaFoldDB" id="A0A034W3F9"/>
<dbReference type="SUPFAM" id="SSF56112">
    <property type="entry name" value="Protein kinase-like (PK-like)"/>
    <property type="match status" value="1"/>
</dbReference>
<dbReference type="PANTHER" id="PTHR11012:SF8">
    <property type="entry name" value="JUVENILE HORMONE-INDUCIBLE PROTEIN 26"/>
    <property type="match status" value="1"/>
</dbReference>
<name>A0A034W3F9_BACDO</name>
<dbReference type="OrthoDB" id="191037at2759"/>
<dbReference type="InterPro" id="IPR004119">
    <property type="entry name" value="EcKL"/>
</dbReference>
<dbReference type="PANTHER" id="PTHR11012">
    <property type="entry name" value="PROTEIN KINASE-LIKE DOMAIN-CONTAINING"/>
    <property type="match status" value="1"/>
</dbReference>
<dbReference type="Gene3D" id="3.90.1200.10">
    <property type="match status" value="1"/>
</dbReference>
<dbReference type="EMBL" id="GAKP01009728">
    <property type="protein sequence ID" value="JAC49224.1"/>
    <property type="molecule type" value="Transcribed_RNA"/>
</dbReference>
<organism evidence="2">
    <name type="scientific">Bactrocera dorsalis</name>
    <name type="common">Oriental fruit fly</name>
    <name type="synonym">Dacus dorsalis</name>
    <dbReference type="NCBI Taxonomy" id="27457"/>
    <lineage>
        <taxon>Eukaryota</taxon>
        <taxon>Metazoa</taxon>
        <taxon>Ecdysozoa</taxon>
        <taxon>Arthropoda</taxon>
        <taxon>Hexapoda</taxon>
        <taxon>Insecta</taxon>
        <taxon>Pterygota</taxon>
        <taxon>Neoptera</taxon>
        <taxon>Endopterygota</taxon>
        <taxon>Diptera</taxon>
        <taxon>Brachycera</taxon>
        <taxon>Muscomorpha</taxon>
        <taxon>Tephritoidea</taxon>
        <taxon>Tephritidae</taxon>
        <taxon>Bactrocera</taxon>
        <taxon>Bactrocera</taxon>
    </lineage>
</organism>
<reference evidence="2" key="1">
    <citation type="journal article" date="2014" name="BMC Genomics">
        <title>Characterizing the developmental transcriptome of the oriental fruit fly, Bactrocera dorsalis (Diptera: Tephritidae) through comparative genomic analysis with Drosophila melanogaster utilizing modENCODE datasets.</title>
        <authorList>
            <person name="Geib S.M."/>
            <person name="Calla B."/>
            <person name="Hall B."/>
            <person name="Hou S."/>
            <person name="Manoukis N.C."/>
        </authorList>
    </citation>
    <scope>NUCLEOTIDE SEQUENCE</scope>
    <source>
        <strain evidence="2">Punador</strain>
    </source>
</reference>
<proteinExistence type="predicted"/>
<evidence type="ECO:0000313" key="2">
    <source>
        <dbReference type="EMBL" id="JAC49224.1"/>
    </source>
</evidence>
<protein>
    <recommendedName>
        <fullName evidence="1">CHK kinase-like domain-containing protein</fullName>
    </recommendedName>
</protein>